<dbReference type="EMBL" id="KK116233">
    <property type="protein sequence ID" value="KFM67157.1"/>
    <property type="molecule type" value="Genomic_DNA"/>
</dbReference>
<gene>
    <name evidence="1" type="ORF">X975_05882</name>
</gene>
<sequence>EPESLRNQRYPLAGIRTADLPTANRTGFQLNYEGKR</sequence>
<feature type="non-terminal residue" evidence="1">
    <location>
        <position position="36"/>
    </location>
</feature>
<protein>
    <submittedName>
        <fullName evidence="1">Uncharacterized protein</fullName>
    </submittedName>
</protein>
<evidence type="ECO:0000313" key="1">
    <source>
        <dbReference type="EMBL" id="KFM67157.1"/>
    </source>
</evidence>
<evidence type="ECO:0000313" key="2">
    <source>
        <dbReference type="Proteomes" id="UP000054359"/>
    </source>
</evidence>
<accession>A0A087TPW8</accession>
<proteinExistence type="predicted"/>
<reference evidence="1 2" key="1">
    <citation type="submission" date="2013-11" db="EMBL/GenBank/DDBJ databases">
        <title>Genome sequencing of Stegodyphus mimosarum.</title>
        <authorList>
            <person name="Bechsgaard J."/>
        </authorList>
    </citation>
    <scope>NUCLEOTIDE SEQUENCE [LARGE SCALE GENOMIC DNA]</scope>
</reference>
<keyword evidence="2" id="KW-1185">Reference proteome</keyword>
<dbReference type="Proteomes" id="UP000054359">
    <property type="component" value="Unassembled WGS sequence"/>
</dbReference>
<name>A0A087TPW8_STEMI</name>
<feature type="non-terminal residue" evidence="1">
    <location>
        <position position="1"/>
    </location>
</feature>
<organism evidence="1 2">
    <name type="scientific">Stegodyphus mimosarum</name>
    <name type="common">African social velvet spider</name>
    <dbReference type="NCBI Taxonomy" id="407821"/>
    <lineage>
        <taxon>Eukaryota</taxon>
        <taxon>Metazoa</taxon>
        <taxon>Ecdysozoa</taxon>
        <taxon>Arthropoda</taxon>
        <taxon>Chelicerata</taxon>
        <taxon>Arachnida</taxon>
        <taxon>Araneae</taxon>
        <taxon>Araneomorphae</taxon>
        <taxon>Entelegynae</taxon>
        <taxon>Eresoidea</taxon>
        <taxon>Eresidae</taxon>
        <taxon>Stegodyphus</taxon>
    </lineage>
</organism>
<dbReference type="AlphaFoldDB" id="A0A087TPW8"/>